<evidence type="ECO:0000313" key="3">
    <source>
        <dbReference type="Proteomes" id="UP000006138"/>
    </source>
</evidence>
<dbReference type="KEGG" id="amn:RAM_13310"/>
<dbReference type="Proteomes" id="UP000006138">
    <property type="component" value="Chromosome"/>
</dbReference>
<sequence length="101" mass="11167">MPFPLVPLRHAEAWGQLARSVAVLLAFLPMLVVVICAIPALVVGHFVPSMRKPMTDLVSGFIRWTEKILCIVTAVSATPPVDVPRQRRHVSDRERGDSVET</sequence>
<reference evidence="2 3" key="1">
    <citation type="journal article" date="2011" name="J. Bacteriol.">
        <title>Whole genome sequence of the rifamycin B-producing strain Amycolatopsis mediterranei S699.</title>
        <authorList>
            <person name="Verma M."/>
            <person name="Kaur J."/>
            <person name="Kumar M."/>
            <person name="Kumari K."/>
            <person name="Saxena A."/>
            <person name="Anand S."/>
            <person name="Nigam A."/>
            <person name="Ravi V."/>
            <person name="Raghuvanshi S."/>
            <person name="Khurana P."/>
            <person name="Tyagi A.K."/>
            <person name="Khurana J.P."/>
            <person name="Lal R."/>
        </authorList>
    </citation>
    <scope>NUCLEOTIDE SEQUENCE [LARGE SCALE GENOMIC DNA]</scope>
    <source>
        <strain evidence="2 3">S699</strain>
    </source>
</reference>
<accession>A0A9R0NV32</accession>
<dbReference type="RefSeq" id="WP_014466848.1">
    <property type="nucleotide sequence ID" value="NC_017186.1"/>
</dbReference>
<organism evidence="2 3">
    <name type="scientific">Amycolatopsis mediterranei (strain S699)</name>
    <name type="common">Nocardia mediterranei</name>
    <dbReference type="NCBI Taxonomy" id="713604"/>
    <lineage>
        <taxon>Bacteria</taxon>
        <taxon>Bacillati</taxon>
        <taxon>Actinomycetota</taxon>
        <taxon>Actinomycetes</taxon>
        <taxon>Pseudonocardiales</taxon>
        <taxon>Pseudonocardiaceae</taxon>
        <taxon>Amycolatopsis</taxon>
    </lineage>
</organism>
<proteinExistence type="predicted"/>
<keyword evidence="1" id="KW-0472">Membrane</keyword>
<keyword evidence="3" id="KW-1185">Reference proteome</keyword>
<feature type="transmembrane region" description="Helical" evidence="1">
    <location>
        <begin position="20"/>
        <end position="47"/>
    </location>
</feature>
<evidence type="ECO:0000313" key="2">
    <source>
        <dbReference type="EMBL" id="AEK41152.1"/>
    </source>
</evidence>
<gene>
    <name evidence="2" type="ordered locus">RAM_13310</name>
</gene>
<dbReference type="GeneID" id="92870396"/>
<protein>
    <submittedName>
        <fullName evidence="2">Uncharacterized protein</fullName>
    </submittedName>
</protein>
<keyword evidence="1" id="KW-1133">Transmembrane helix</keyword>
<name>A0A9R0NV32_AMYMS</name>
<keyword evidence="1" id="KW-0812">Transmembrane</keyword>
<dbReference type="EMBL" id="CP002896">
    <property type="protein sequence ID" value="AEK41152.1"/>
    <property type="molecule type" value="Genomic_DNA"/>
</dbReference>
<dbReference type="AlphaFoldDB" id="A0A9R0NV32"/>
<evidence type="ECO:0000256" key="1">
    <source>
        <dbReference type="SAM" id="Phobius"/>
    </source>
</evidence>